<feature type="transmembrane region" description="Helical" evidence="2">
    <location>
        <begin position="20"/>
        <end position="46"/>
    </location>
</feature>
<dbReference type="Proteomes" id="UP000268823">
    <property type="component" value="Unassembled WGS sequence"/>
</dbReference>
<reference evidence="3 4" key="1">
    <citation type="journal article" date="2018" name="BMC Genomics">
        <title>Genomic evidence for intraspecific hybridization in a clonal and extremely halotolerant yeast.</title>
        <authorList>
            <person name="Gostincar C."/>
            <person name="Stajich J.E."/>
            <person name="Zupancic J."/>
            <person name="Zalar P."/>
            <person name="Gunde-Cimerman N."/>
        </authorList>
    </citation>
    <scope>NUCLEOTIDE SEQUENCE [LARGE SCALE GENOMIC DNA]</scope>
    <source>
        <strain evidence="3 4">EXF-2788</strain>
    </source>
</reference>
<organism evidence="3 4">
    <name type="scientific">Hortaea werneckii</name>
    <name type="common">Black yeast</name>
    <name type="synonym">Cladosporium werneckii</name>
    <dbReference type="NCBI Taxonomy" id="91943"/>
    <lineage>
        <taxon>Eukaryota</taxon>
        <taxon>Fungi</taxon>
        <taxon>Dikarya</taxon>
        <taxon>Ascomycota</taxon>
        <taxon>Pezizomycotina</taxon>
        <taxon>Dothideomycetes</taxon>
        <taxon>Dothideomycetidae</taxon>
        <taxon>Mycosphaerellales</taxon>
        <taxon>Teratosphaeriaceae</taxon>
        <taxon>Hortaea</taxon>
    </lineage>
</organism>
<comment type="caution">
    <text evidence="3">The sequence shown here is derived from an EMBL/GenBank/DDBJ whole genome shotgun (WGS) entry which is preliminary data.</text>
</comment>
<gene>
    <name evidence="3" type="ORF">D0861_01851</name>
</gene>
<keyword evidence="2" id="KW-1133">Transmembrane helix</keyword>
<name>A0A3M7FY38_HORWE</name>
<keyword evidence="2" id="KW-0812">Transmembrane</keyword>
<feature type="compositionally biased region" description="Polar residues" evidence="1">
    <location>
        <begin position="91"/>
        <end position="111"/>
    </location>
</feature>
<dbReference type="OrthoDB" id="5309803at2759"/>
<accession>A0A3M7FY38</accession>
<keyword evidence="2" id="KW-0472">Membrane</keyword>
<dbReference type="EMBL" id="QWIR01000020">
    <property type="protein sequence ID" value="RMY93506.1"/>
    <property type="molecule type" value="Genomic_DNA"/>
</dbReference>
<evidence type="ECO:0000313" key="4">
    <source>
        <dbReference type="Proteomes" id="UP000268823"/>
    </source>
</evidence>
<sequence length="133" mass="14735">MAFYSILPESFSTVETWMVRIFLALACLTVGPWLMILAYDIILYIWRSATYELPGLGGRARGRARPRAPSLSERPSGHKRRFSIAGGPRNPSEQGDIATTISSKHSANGTTARPMHDVVEDEGWEWPTKASVS</sequence>
<feature type="region of interest" description="Disordered" evidence="1">
    <location>
        <begin position="55"/>
        <end position="133"/>
    </location>
</feature>
<evidence type="ECO:0000256" key="2">
    <source>
        <dbReference type="SAM" id="Phobius"/>
    </source>
</evidence>
<proteinExistence type="predicted"/>
<protein>
    <submittedName>
        <fullName evidence="3">Uncharacterized protein</fullName>
    </submittedName>
</protein>
<evidence type="ECO:0000313" key="3">
    <source>
        <dbReference type="EMBL" id="RMY93506.1"/>
    </source>
</evidence>
<dbReference type="AlphaFoldDB" id="A0A3M7FY38"/>
<evidence type="ECO:0000256" key="1">
    <source>
        <dbReference type="SAM" id="MobiDB-lite"/>
    </source>
</evidence>